<dbReference type="PIRSF" id="PIRSF038994">
    <property type="entry name" value="NagA"/>
    <property type="match status" value="1"/>
</dbReference>
<comment type="cofactor">
    <cofactor evidence="7">
        <name>a divalent metal cation</name>
        <dbReference type="ChEBI" id="CHEBI:60240"/>
    </cofactor>
    <text evidence="7">Binds 1 divalent metal cation per subunit.</text>
</comment>
<dbReference type="PANTHER" id="PTHR11113:SF14">
    <property type="entry name" value="N-ACETYLGLUCOSAMINE-6-PHOSPHATE DEACETYLASE"/>
    <property type="match status" value="1"/>
</dbReference>
<comment type="similarity">
    <text evidence="1 5">Belongs to the metallo-dependent hydrolases superfamily. NagA family.</text>
</comment>
<dbReference type="GO" id="GO:0008448">
    <property type="term" value="F:N-acetylglucosamine-6-phosphate deacetylase activity"/>
    <property type="evidence" value="ECO:0007669"/>
    <property type="project" value="InterPro"/>
</dbReference>
<organism evidence="9 10">
    <name type="scientific">Phytoactinopolyspora alkaliphila</name>
    <dbReference type="NCBI Taxonomy" id="1783498"/>
    <lineage>
        <taxon>Bacteria</taxon>
        <taxon>Bacillati</taxon>
        <taxon>Actinomycetota</taxon>
        <taxon>Actinomycetes</taxon>
        <taxon>Jiangellales</taxon>
        <taxon>Jiangellaceae</taxon>
        <taxon>Phytoactinopolyspora</taxon>
    </lineage>
</organism>
<dbReference type="GO" id="GO:0046872">
    <property type="term" value="F:metal ion binding"/>
    <property type="evidence" value="ECO:0007669"/>
    <property type="project" value="UniProtKB-KW"/>
</dbReference>
<evidence type="ECO:0000313" key="10">
    <source>
        <dbReference type="Proteomes" id="UP000469185"/>
    </source>
</evidence>
<evidence type="ECO:0000313" key="9">
    <source>
        <dbReference type="EMBL" id="NED95166.1"/>
    </source>
</evidence>
<reference evidence="9 10" key="1">
    <citation type="submission" date="2020-02" db="EMBL/GenBank/DDBJ databases">
        <authorList>
            <person name="Li X.-J."/>
            <person name="Feng X.-M."/>
        </authorList>
    </citation>
    <scope>NUCLEOTIDE SEQUENCE [LARGE SCALE GENOMIC DNA]</scope>
    <source>
        <strain evidence="9 10">CGMCC 4.7225</strain>
    </source>
</reference>
<dbReference type="InterPro" id="IPR006680">
    <property type="entry name" value="Amidohydro-rel"/>
</dbReference>
<feature type="binding site" evidence="7">
    <location>
        <position position="250"/>
    </location>
    <ligand>
        <name>Zn(2+)</name>
        <dbReference type="ChEBI" id="CHEBI:29105"/>
    </ligand>
</feature>
<dbReference type="SUPFAM" id="SSF51556">
    <property type="entry name" value="Metallo-dependent hydrolases"/>
    <property type="match status" value="1"/>
</dbReference>
<dbReference type="InterPro" id="IPR003764">
    <property type="entry name" value="GlcNAc_6-P_deAcase"/>
</dbReference>
<dbReference type="SUPFAM" id="SSF51338">
    <property type="entry name" value="Composite domain of metallo-dependent hydrolases"/>
    <property type="match status" value="1"/>
</dbReference>
<evidence type="ECO:0000256" key="3">
    <source>
        <dbReference type="ARBA" id="ARBA00022801"/>
    </source>
</evidence>
<dbReference type="PANTHER" id="PTHR11113">
    <property type="entry name" value="N-ACETYLGLUCOSAMINE-6-PHOSPHATE DEACETYLASE"/>
    <property type="match status" value="1"/>
</dbReference>
<evidence type="ECO:0000256" key="7">
    <source>
        <dbReference type="PIRSR" id="PIRSR038994-3"/>
    </source>
</evidence>
<proteinExistence type="inferred from homology"/>
<evidence type="ECO:0000259" key="8">
    <source>
        <dbReference type="Pfam" id="PF01979"/>
    </source>
</evidence>
<dbReference type="GO" id="GO:0006046">
    <property type="term" value="P:N-acetylglucosamine catabolic process"/>
    <property type="evidence" value="ECO:0007669"/>
    <property type="project" value="TreeGrafter"/>
</dbReference>
<dbReference type="Proteomes" id="UP000469185">
    <property type="component" value="Unassembled WGS sequence"/>
</dbReference>
<feature type="active site" description="Proton donor/acceptor" evidence="6">
    <location>
        <position position="311"/>
    </location>
</feature>
<protein>
    <submittedName>
        <fullName evidence="9">Amidohydrolase family protein</fullName>
    </submittedName>
</protein>
<dbReference type="Pfam" id="PF01979">
    <property type="entry name" value="Amidohydro_1"/>
    <property type="match status" value="1"/>
</dbReference>
<keyword evidence="3 5" id="KW-0378">Hydrolase</keyword>
<feature type="binding site" evidence="7">
    <location>
        <position position="164"/>
    </location>
    <ligand>
        <name>Zn(2+)</name>
        <dbReference type="ChEBI" id="CHEBI:29105"/>
    </ligand>
</feature>
<evidence type="ECO:0000256" key="2">
    <source>
        <dbReference type="ARBA" id="ARBA00022723"/>
    </source>
</evidence>
<dbReference type="Gene3D" id="2.30.40.10">
    <property type="entry name" value="Urease, subunit C, domain 1"/>
    <property type="match status" value="1"/>
</dbReference>
<dbReference type="AlphaFoldDB" id="A0A6N9YJH5"/>
<evidence type="ECO:0000256" key="5">
    <source>
        <dbReference type="PIRNR" id="PIRNR038994"/>
    </source>
</evidence>
<dbReference type="RefSeq" id="WP_163817595.1">
    <property type="nucleotide sequence ID" value="NZ_JAAGOB010000003.1"/>
</dbReference>
<dbReference type="InterPro" id="IPR032466">
    <property type="entry name" value="Metal_Hydrolase"/>
</dbReference>
<evidence type="ECO:0000256" key="1">
    <source>
        <dbReference type="ARBA" id="ARBA00010716"/>
    </source>
</evidence>
<evidence type="ECO:0000256" key="6">
    <source>
        <dbReference type="PIRSR" id="PIRSR038994-1"/>
    </source>
</evidence>
<dbReference type="InterPro" id="IPR011059">
    <property type="entry name" value="Metal-dep_hydrolase_composite"/>
</dbReference>
<keyword evidence="10" id="KW-1185">Reference proteome</keyword>
<evidence type="ECO:0000256" key="4">
    <source>
        <dbReference type="ARBA" id="ARBA00023277"/>
    </source>
</evidence>
<dbReference type="Gene3D" id="3.20.20.140">
    <property type="entry name" value="Metal-dependent hydrolases"/>
    <property type="match status" value="1"/>
</dbReference>
<gene>
    <name evidence="9" type="ORF">G1H11_07540</name>
</gene>
<keyword evidence="2 7" id="KW-0479">Metal-binding</keyword>
<feature type="domain" description="Amidohydrolase-related" evidence="8">
    <location>
        <begin position="79"/>
        <end position="405"/>
    </location>
</feature>
<comment type="caution">
    <text evidence="9">The sequence shown here is derived from an EMBL/GenBank/DDBJ whole genome shotgun (WGS) entry which is preliminary data.</text>
</comment>
<sequence length="424" mass="43705">MGERDDAERVVVTGGPMVLPQGIRDGLAVVVEERRITAVRPRTSTDIADGDADSAQVGHAVADRQESGTRVVDVGGRLITPGLIDLHVHGGWGMSFDRSNQPGGSDAVPELLRRFARAGVTSIQASLVSAEVDELAARLDAIAAGGRVHRDASDGAELLGVHLEGPFLTRAQCGAHDPAVLRAPSSDDVAALLEHSGSIAMITLAPELPGAVEAVRRFAEAGVVVAAGHSESSPAELAEAASAGLSHITHLWSGQSSVTRKGPWRVPGLLEASLASNSLTAEVIADGRHLPAELLEIARRCLGERLIVVSDGTEGTGMPSGYRYDLGTVRCEVGDGVGVVIGADAFGGSTTTVAQMLEHLCTDLGWPVTEVVAMATSRAADVAGVGARKGTIAVGMDADLAVFDPGFSAWGTMLRGHWLSATAA</sequence>
<feature type="binding site" evidence="7">
    <location>
        <position position="229"/>
    </location>
    <ligand>
        <name>Zn(2+)</name>
        <dbReference type="ChEBI" id="CHEBI:29105"/>
    </ligand>
</feature>
<accession>A0A6N9YJH5</accession>
<keyword evidence="4 5" id="KW-0119">Carbohydrate metabolism</keyword>
<dbReference type="EMBL" id="JAAGOB010000003">
    <property type="protein sequence ID" value="NED95166.1"/>
    <property type="molecule type" value="Genomic_DNA"/>
</dbReference>
<name>A0A6N9YJH5_9ACTN</name>